<gene>
    <name evidence="1" type="ORF">FHS42_002642</name>
</gene>
<reference evidence="1 2" key="1">
    <citation type="submission" date="2020-08" db="EMBL/GenBank/DDBJ databases">
        <title>Genomic Encyclopedia of Type Strains, Phase III (KMG-III): the genomes of soil and plant-associated and newly described type strains.</title>
        <authorList>
            <person name="Whitman W."/>
        </authorList>
    </citation>
    <scope>NUCLEOTIDE SEQUENCE [LARGE SCALE GENOMIC DNA]</scope>
    <source>
        <strain evidence="1 2">CECT 8305</strain>
    </source>
</reference>
<proteinExistence type="predicted"/>
<dbReference type="Proteomes" id="UP000588098">
    <property type="component" value="Unassembled WGS sequence"/>
</dbReference>
<dbReference type="EMBL" id="JACHJL010000005">
    <property type="protein sequence ID" value="MBB5935580.1"/>
    <property type="molecule type" value="Genomic_DNA"/>
</dbReference>
<comment type="caution">
    <text evidence="1">The sequence shown here is derived from an EMBL/GenBank/DDBJ whole genome shotgun (WGS) entry which is preliminary data.</text>
</comment>
<accession>A0A7W9UY52</accession>
<sequence>MAGEGSWCAGEVGVGADEIDGGADELVLEAGLRQAAVAGSAQTSWSWIASVIDQSQPVATVVATFVIAVATFVIRFGTPGLQVSVKWTF</sequence>
<protein>
    <submittedName>
        <fullName evidence="1">Uncharacterized protein</fullName>
    </submittedName>
</protein>
<name>A0A7W9UY52_9ACTN</name>
<dbReference type="AlphaFoldDB" id="A0A7W9UY52"/>
<organism evidence="1 2">
    <name type="scientific">Streptomyces zagrosensis</name>
    <dbReference type="NCBI Taxonomy" id="1042984"/>
    <lineage>
        <taxon>Bacteria</taxon>
        <taxon>Bacillati</taxon>
        <taxon>Actinomycetota</taxon>
        <taxon>Actinomycetes</taxon>
        <taxon>Kitasatosporales</taxon>
        <taxon>Streptomycetaceae</taxon>
        <taxon>Streptomyces</taxon>
    </lineage>
</organism>
<keyword evidence="2" id="KW-1185">Reference proteome</keyword>
<evidence type="ECO:0000313" key="2">
    <source>
        <dbReference type="Proteomes" id="UP000588098"/>
    </source>
</evidence>
<evidence type="ECO:0000313" key="1">
    <source>
        <dbReference type="EMBL" id="MBB5935580.1"/>
    </source>
</evidence>